<feature type="transmembrane region" description="Helical" evidence="1">
    <location>
        <begin position="202"/>
        <end position="220"/>
    </location>
</feature>
<comment type="caution">
    <text evidence="2">The sequence shown here is derived from an EMBL/GenBank/DDBJ whole genome shotgun (WGS) entry which is preliminary data.</text>
</comment>
<dbReference type="AlphaFoldDB" id="A0A918ZP05"/>
<feature type="transmembrane region" description="Helical" evidence="1">
    <location>
        <begin position="139"/>
        <end position="160"/>
    </location>
</feature>
<reference evidence="2" key="2">
    <citation type="submission" date="2020-09" db="EMBL/GenBank/DDBJ databases">
        <authorList>
            <person name="Sun Q."/>
            <person name="Zhou Y."/>
        </authorList>
    </citation>
    <scope>NUCLEOTIDE SEQUENCE</scope>
    <source>
        <strain evidence="2">CGMCC 4.7403</strain>
    </source>
</reference>
<keyword evidence="1" id="KW-0812">Transmembrane</keyword>
<feature type="transmembrane region" description="Helical" evidence="1">
    <location>
        <begin position="232"/>
        <end position="250"/>
    </location>
</feature>
<organism evidence="2 3">
    <name type="scientific">Streptomyces capitiformicae</name>
    <dbReference type="NCBI Taxonomy" id="2014920"/>
    <lineage>
        <taxon>Bacteria</taxon>
        <taxon>Bacillati</taxon>
        <taxon>Actinomycetota</taxon>
        <taxon>Actinomycetes</taxon>
        <taxon>Kitasatosporales</taxon>
        <taxon>Streptomycetaceae</taxon>
        <taxon>Streptomyces</taxon>
    </lineage>
</organism>
<feature type="transmembrane region" description="Helical" evidence="1">
    <location>
        <begin position="166"/>
        <end position="190"/>
    </location>
</feature>
<dbReference type="Proteomes" id="UP000603227">
    <property type="component" value="Unassembled WGS sequence"/>
</dbReference>
<sequence length="271" mass="29017">MLNDIWVVLGVGIMKLTAPSRPGLVQDPVISWLQRARTALGLLATVWLVMAYPLRKGRQEFVLDKLENLVVGCGILLGAGAIGITLFILAARSPLGGVYARRLVGPLTVIGVIVLGVGLCWLMVLALRGEIISSDDIGRYDLTFGFFGETAGTMITGLAIMALLVLGAIGCVVVLLISIVTTLLVTFMALNSCFRTADIHELLPALLSPLLVWSLFALSLGDTPDVAAPPAVLYSFLLGGPLTVTALSVWEIRRLRHRHGITLRTALGRDR</sequence>
<evidence type="ECO:0000256" key="1">
    <source>
        <dbReference type="SAM" id="Phobius"/>
    </source>
</evidence>
<keyword evidence="1" id="KW-0472">Membrane</keyword>
<reference evidence="2" key="1">
    <citation type="journal article" date="2014" name="Int. J. Syst. Evol. Microbiol.">
        <title>Complete genome sequence of Corynebacterium casei LMG S-19264T (=DSM 44701T), isolated from a smear-ripened cheese.</title>
        <authorList>
            <consortium name="US DOE Joint Genome Institute (JGI-PGF)"/>
            <person name="Walter F."/>
            <person name="Albersmeier A."/>
            <person name="Kalinowski J."/>
            <person name="Ruckert C."/>
        </authorList>
    </citation>
    <scope>NUCLEOTIDE SEQUENCE</scope>
    <source>
        <strain evidence="2">CGMCC 4.7403</strain>
    </source>
</reference>
<keyword evidence="3" id="KW-1185">Reference proteome</keyword>
<protein>
    <submittedName>
        <fullName evidence="2">Uncharacterized protein</fullName>
    </submittedName>
</protein>
<dbReference type="EMBL" id="BNAT01000051">
    <property type="protein sequence ID" value="GHE60675.1"/>
    <property type="molecule type" value="Genomic_DNA"/>
</dbReference>
<evidence type="ECO:0000313" key="2">
    <source>
        <dbReference type="EMBL" id="GHE60675.1"/>
    </source>
</evidence>
<feature type="transmembrane region" description="Helical" evidence="1">
    <location>
        <begin position="36"/>
        <end position="54"/>
    </location>
</feature>
<gene>
    <name evidence="2" type="ORF">GCM10017771_83850</name>
</gene>
<dbReference type="RefSeq" id="WP_189787680.1">
    <property type="nucleotide sequence ID" value="NZ_BNAT01000051.1"/>
</dbReference>
<proteinExistence type="predicted"/>
<feature type="transmembrane region" description="Helical" evidence="1">
    <location>
        <begin position="66"/>
        <end position="91"/>
    </location>
</feature>
<accession>A0A918ZP05</accession>
<keyword evidence="1" id="KW-1133">Transmembrane helix</keyword>
<evidence type="ECO:0000313" key="3">
    <source>
        <dbReference type="Proteomes" id="UP000603227"/>
    </source>
</evidence>
<name>A0A918ZP05_9ACTN</name>
<feature type="transmembrane region" description="Helical" evidence="1">
    <location>
        <begin position="103"/>
        <end position="127"/>
    </location>
</feature>